<evidence type="ECO:0000313" key="1">
    <source>
        <dbReference type="EMBL" id="PFX19081.1"/>
    </source>
</evidence>
<protein>
    <submittedName>
        <fullName evidence="1">Uncharacterized protein</fullName>
    </submittedName>
</protein>
<evidence type="ECO:0000313" key="2">
    <source>
        <dbReference type="Proteomes" id="UP000225706"/>
    </source>
</evidence>
<dbReference type="OrthoDB" id="5962533at2759"/>
<dbReference type="EMBL" id="LSMT01000378">
    <property type="protein sequence ID" value="PFX19081.1"/>
    <property type="molecule type" value="Genomic_DNA"/>
</dbReference>
<name>A0A2B4RN93_STYPI</name>
<organism evidence="1 2">
    <name type="scientific">Stylophora pistillata</name>
    <name type="common">Smooth cauliflower coral</name>
    <dbReference type="NCBI Taxonomy" id="50429"/>
    <lineage>
        <taxon>Eukaryota</taxon>
        <taxon>Metazoa</taxon>
        <taxon>Cnidaria</taxon>
        <taxon>Anthozoa</taxon>
        <taxon>Hexacorallia</taxon>
        <taxon>Scleractinia</taxon>
        <taxon>Astrocoeniina</taxon>
        <taxon>Pocilloporidae</taxon>
        <taxon>Stylophora</taxon>
    </lineage>
</organism>
<gene>
    <name evidence="1" type="ORF">AWC38_SpisGene16519</name>
</gene>
<keyword evidence="2" id="KW-1185">Reference proteome</keyword>
<comment type="caution">
    <text evidence="1">The sequence shown here is derived from an EMBL/GenBank/DDBJ whole genome shotgun (WGS) entry which is preliminary data.</text>
</comment>
<dbReference type="AlphaFoldDB" id="A0A2B4RN93"/>
<dbReference type="Proteomes" id="UP000225706">
    <property type="component" value="Unassembled WGS sequence"/>
</dbReference>
<accession>A0A2B4RN93</accession>
<reference evidence="2" key="1">
    <citation type="journal article" date="2017" name="bioRxiv">
        <title>Comparative analysis of the genomes of Stylophora pistillata and Acropora digitifera provides evidence for extensive differences between species of corals.</title>
        <authorList>
            <person name="Voolstra C.R."/>
            <person name="Li Y."/>
            <person name="Liew Y.J."/>
            <person name="Baumgarten S."/>
            <person name="Zoccola D."/>
            <person name="Flot J.-F."/>
            <person name="Tambutte S."/>
            <person name="Allemand D."/>
            <person name="Aranda M."/>
        </authorList>
    </citation>
    <scope>NUCLEOTIDE SEQUENCE [LARGE SCALE GENOMIC DNA]</scope>
</reference>
<proteinExistence type="predicted"/>
<sequence>MIDRHPTDCNADLCHFRAGPQWDFSSTKSTRAVESMFYDYGAQQESHATANHCGNKSSKIHQSLLLRTNQCIMLFEISVLMETPEAPKGSKKHADDVIDVAKDFLSELPENNMFKPQVLVSVSCNGRWSVGSSVAGSYFITPLCLCRQIYDFKPCLKKAIISFKPVENVAANYNWSSSAVCGKDYKTRKAPCKNCKVIFKNLNGFLSTNDDSVQERSTLAACAEYGSVNSLLSDGGEVLTESEQNFLELKWKQCIIFFEQFGRVVDGIIKAYNSNDDEEQRNVFEQEKHILVIFNLKSESMTET</sequence>